<dbReference type="OrthoDB" id="8719215at2"/>
<dbReference type="Proteomes" id="UP000269374">
    <property type="component" value="Chromosome"/>
</dbReference>
<gene>
    <name evidence="1" type="ORF">D7I46_06570</name>
</gene>
<reference evidence="1 2" key="1">
    <citation type="submission" date="2018-09" db="EMBL/GenBank/DDBJ databases">
        <title>Genome sequencing of strain 1JSPR-7.</title>
        <authorList>
            <person name="Heo J."/>
            <person name="Kim S.-J."/>
            <person name="Kwon S.-W."/>
        </authorList>
    </citation>
    <scope>NUCLEOTIDE SEQUENCE [LARGE SCALE GENOMIC DNA]</scope>
    <source>
        <strain evidence="1 2">1JSPR-7</strain>
    </source>
</reference>
<dbReference type="EMBL" id="CP032627">
    <property type="protein sequence ID" value="AYG00786.1"/>
    <property type="molecule type" value="Genomic_DNA"/>
</dbReference>
<dbReference type="AlphaFoldDB" id="A0A387BI44"/>
<evidence type="ECO:0000313" key="1">
    <source>
        <dbReference type="EMBL" id="AYG00786.1"/>
    </source>
</evidence>
<dbReference type="Gene3D" id="2.40.50.480">
    <property type="match status" value="1"/>
</dbReference>
<protein>
    <submittedName>
        <fullName evidence="1">YxeA family protein</fullName>
    </submittedName>
</protein>
<dbReference type="PANTHER" id="PTHR36433:SF2">
    <property type="entry name" value="YXEA FAMILY PROTEIN"/>
    <property type="match status" value="1"/>
</dbReference>
<dbReference type="PANTHER" id="PTHR36433">
    <property type="entry name" value="HYPOTHETICAL CYTOSOLIC PROTEIN"/>
    <property type="match status" value="1"/>
</dbReference>
<keyword evidence="2" id="KW-1185">Reference proteome</keyword>
<dbReference type="InterPro" id="IPR006542">
    <property type="entry name" value="DUF1093"/>
</dbReference>
<dbReference type="RefSeq" id="WP_120772174.1">
    <property type="nucleotide sequence ID" value="NZ_CP032627.1"/>
</dbReference>
<proteinExistence type="predicted"/>
<evidence type="ECO:0000313" key="2">
    <source>
        <dbReference type="Proteomes" id="UP000269374"/>
    </source>
</evidence>
<dbReference type="KEGG" id="lact:D7I46_06570"/>
<name>A0A387BI44_9LACT</name>
<accession>A0A387BI44</accession>
<dbReference type="SUPFAM" id="SSF159121">
    <property type="entry name" value="BC4932-like"/>
    <property type="match status" value="1"/>
</dbReference>
<sequence>MKKMLFGLIALIVIIAGSGYAWYKISYGGTSYYIQVTQDGKKVKDQDDTGKTYYHYEYKEKAYDKNGKMKKLDFNADHNLRHEAYLKLTYNKAKGVTNWEEVQKPKIPSPALKEIQK</sequence>
<dbReference type="InterPro" id="IPR036166">
    <property type="entry name" value="YxeA-like_sf"/>
</dbReference>
<dbReference type="NCBIfam" id="TIGR01655">
    <property type="entry name" value="yxeA_fam"/>
    <property type="match status" value="1"/>
</dbReference>
<organism evidence="1 2">
    <name type="scientific">Lactococcus allomyrinae</name>
    <dbReference type="NCBI Taxonomy" id="2419773"/>
    <lineage>
        <taxon>Bacteria</taxon>
        <taxon>Bacillati</taxon>
        <taxon>Bacillota</taxon>
        <taxon>Bacilli</taxon>
        <taxon>Lactobacillales</taxon>
        <taxon>Streptococcaceae</taxon>
        <taxon>Lactococcus</taxon>
    </lineage>
</organism>
<dbReference type="Pfam" id="PF06486">
    <property type="entry name" value="DUF1093"/>
    <property type="match status" value="1"/>
</dbReference>